<name>A0ABV3GA85_MICGL</name>
<dbReference type="Proteomes" id="UP001551675">
    <property type="component" value="Unassembled WGS sequence"/>
</dbReference>
<dbReference type="GO" id="GO:0016746">
    <property type="term" value="F:acyltransferase activity"/>
    <property type="evidence" value="ECO:0007669"/>
    <property type="project" value="UniProtKB-KW"/>
</dbReference>
<dbReference type="PROSITE" id="PS51186">
    <property type="entry name" value="GNAT"/>
    <property type="match status" value="1"/>
</dbReference>
<proteinExistence type="predicted"/>
<dbReference type="SUPFAM" id="SSF55729">
    <property type="entry name" value="Acyl-CoA N-acyltransferases (Nat)"/>
    <property type="match status" value="1"/>
</dbReference>
<organism evidence="3 4">
    <name type="scientific">Microtetraspora glauca</name>
    <dbReference type="NCBI Taxonomy" id="1996"/>
    <lineage>
        <taxon>Bacteria</taxon>
        <taxon>Bacillati</taxon>
        <taxon>Actinomycetota</taxon>
        <taxon>Actinomycetes</taxon>
        <taxon>Streptosporangiales</taxon>
        <taxon>Streptosporangiaceae</taxon>
        <taxon>Microtetraspora</taxon>
    </lineage>
</organism>
<evidence type="ECO:0000256" key="1">
    <source>
        <dbReference type="SAM" id="MobiDB-lite"/>
    </source>
</evidence>
<dbReference type="RefSeq" id="WP_061252414.1">
    <property type="nucleotide sequence ID" value="NZ_JBFALK010000003.1"/>
</dbReference>
<accession>A0ABV3GA85</accession>
<protein>
    <submittedName>
        <fullName evidence="3">GNAT family N-acetyltransferase</fullName>
        <ecNumber evidence="3">2.3.1.-</ecNumber>
    </submittedName>
</protein>
<keyword evidence="3" id="KW-0012">Acyltransferase</keyword>
<dbReference type="InterPro" id="IPR000182">
    <property type="entry name" value="GNAT_dom"/>
</dbReference>
<dbReference type="EC" id="2.3.1.-" evidence="3"/>
<keyword evidence="4" id="KW-1185">Reference proteome</keyword>
<sequence>MADIERASPADAGEILTLQRAAYVTEAQMYGDPFIAPLVESFEQLRKVIETGVVLKAVEGTRIVGSVRGRLPDGAQDGGAGRGPTRRPEHEAGGRPGRACLVGRLVVAPDRQGTGIGTALLEALHAAVPEATAFDLFTGHLSEGNLRLYRRLGYRETRRERVQDHLTLIHLRREAISR</sequence>
<evidence type="ECO:0000313" key="3">
    <source>
        <dbReference type="EMBL" id="MEV0968544.1"/>
    </source>
</evidence>
<evidence type="ECO:0000259" key="2">
    <source>
        <dbReference type="PROSITE" id="PS51186"/>
    </source>
</evidence>
<feature type="domain" description="N-acetyltransferase" evidence="2">
    <location>
        <begin position="2"/>
        <end position="173"/>
    </location>
</feature>
<feature type="region of interest" description="Disordered" evidence="1">
    <location>
        <begin position="68"/>
        <end position="96"/>
    </location>
</feature>
<gene>
    <name evidence="3" type="ORF">AB0I59_07915</name>
</gene>
<dbReference type="InterPro" id="IPR016181">
    <property type="entry name" value="Acyl_CoA_acyltransferase"/>
</dbReference>
<comment type="caution">
    <text evidence="3">The sequence shown here is derived from an EMBL/GenBank/DDBJ whole genome shotgun (WGS) entry which is preliminary data.</text>
</comment>
<dbReference type="Gene3D" id="3.40.630.30">
    <property type="match status" value="1"/>
</dbReference>
<reference evidence="3 4" key="1">
    <citation type="submission" date="2024-06" db="EMBL/GenBank/DDBJ databases">
        <title>The Natural Products Discovery Center: Release of the First 8490 Sequenced Strains for Exploring Actinobacteria Biosynthetic Diversity.</title>
        <authorList>
            <person name="Kalkreuter E."/>
            <person name="Kautsar S.A."/>
            <person name="Yang D."/>
            <person name="Bader C.D."/>
            <person name="Teijaro C.N."/>
            <person name="Fluegel L."/>
            <person name="Davis C.M."/>
            <person name="Simpson J.R."/>
            <person name="Lauterbach L."/>
            <person name="Steele A.D."/>
            <person name="Gui C."/>
            <person name="Meng S."/>
            <person name="Li G."/>
            <person name="Viehrig K."/>
            <person name="Ye F."/>
            <person name="Su P."/>
            <person name="Kiefer A.F."/>
            <person name="Nichols A."/>
            <person name="Cepeda A.J."/>
            <person name="Yan W."/>
            <person name="Fan B."/>
            <person name="Jiang Y."/>
            <person name="Adhikari A."/>
            <person name="Zheng C.-J."/>
            <person name="Schuster L."/>
            <person name="Cowan T.M."/>
            <person name="Smanski M.J."/>
            <person name="Chevrette M.G."/>
            <person name="De Carvalho L.P.S."/>
            <person name="Shen B."/>
        </authorList>
    </citation>
    <scope>NUCLEOTIDE SEQUENCE [LARGE SCALE GENOMIC DNA]</scope>
    <source>
        <strain evidence="3 4">NPDC050100</strain>
    </source>
</reference>
<keyword evidence="3" id="KW-0808">Transferase</keyword>
<dbReference type="EMBL" id="JBFALK010000003">
    <property type="protein sequence ID" value="MEV0968544.1"/>
    <property type="molecule type" value="Genomic_DNA"/>
</dbReference>
<dbReference type="Pfam" id="PF13508">
    <property type="entry name" value="Acetyltransf_7"/>
    <property type="match status" value="1"/>
</dbReference>
<dbReference type="CDD" id="cd04301">
    <property type="entry name" value="NAT_SF"/>
    <property type="match status" value="1"/>
</dbReference>
<evidence type="ECO:0000313" key="4">
    <source>
        <dbReference type="Proteomes" id="UP001551675"/>
    </source>
</evidence>